<evidence type="ECO:0000313" key="2">
    <source>
        <dbReference type="EMBL" id="MFF5293071.1"/>
    </source>
</evidence>
<name>A0ABW6WLH6_9ACTN</name>
<protein>
    <submittedName>
        <fullName evidence="2">Nuclear transport factor 2 family protein</fullName>
    </submittedName>
</protein>
<feature type="domain" description="SnoaL-like" evidence="1">
    <location>
        <begin position="11"/>
        <end position="119"/>
    </location>
</feature>
<comment type="caution">
    <text evidence="2">The sequence shown here is derived from an EMBL/GenBank/DDBJ whole genome shotgun (WGS) entry which is preliminary data.</text>
</comment>
<dbReference type="EMBL" id="JBIAZU010000005">
    <property type="protein sequence ID" value="MFF5293071.1"/>
    <property type="molecule type" value="Genomic_DNA"/>
</dbReference>
<dbReference type="Gene3D" id="3.10.450.50">
    <property type="match status" value="1"/>
</dbReference>
<dbReference type="PANTHER" id="PTHR41252">
    <property type="entry name" value="BLR2505 PROTEIN"/>
    <property type="match status" value="1"/>
</dbReference>
<dbReference type="SUPFAM" id="SSF54427">
    <property type="entry name" value="NTF2-like"/>
    <property type="match status" value="1"/>
</dbReference>
<dbReference type="CDD" id="cd00531">
    <property type="entry name" value="NTF2_like"/>
    <property type="match status" value="1"/>
</dbReference>
<dbReference type="Pfam" id="PF12680">
    <property type="entry name" value="SnoaL_2"/>
    <property type="match status" value="1"/>
</dbReference>
<evidence type="ECO:0000259" key="1">
    <source>
        <dbReference type="Pfam" id="PF12680"/>
    </source>
</evidence>
<dbReference type="Proteomes" id="UP001602245">
    <property type="component" value="Unassembled WGS sequence"/>
</dbReference>
<accession>A0ABW6WLH6</accession>
<dbReference type="InterPro" id="IPR032710">
    <property type="entry name" value="NTF2-like_dom_sf"/>
</dbReference>
<gene>
    <name evidence="2" type="ORF">ACFY35_26860</name>
</gene>
<sequence>MSDTERSRAVVRDYVAALQKGDIDGLRASFTPDATWWLPGDLPVSGTWTGPGEILDVFLAAMVDRLDAGKPLTQELTGLVADGDTVVAEWTSRATTRDGRPYENDYAVVFVVRDGKIAAVREYFDTAYAKRVLFGDPAGD</sequence>
<dbReference type="RefSeq" id="WP_020512420.1">
    <property type="nucleotide sequence ID" value="NZ_JBIAZU010000005.1"/>
</dbReference>
<proteinExistence type="predicted"/>
<evidence type="ECO:0000313" key="3">
    <source>
        <dbReference type="Proteomes" id="UP001602245"/>
    </source>
</evidence>
<dbReference type="PANTHER" id="PTHR41252:SF1">
    <property type="entry name" value="BLR2505 PROTEIN"/>
    <property type="match status" value="1"/>
</dbReference>
<reference evidence="2 3" key="1">
    <citation type="submission" date="2024-10" db="EMBL/GenBank/DDBJ databases">
        <title>The Natural Products Discovery Center: Release of the First 8490 Sequenced Strains for Exploring Actinobacteria Biosynthetic Diversity.</title>
        <authorList>
            <person name="Kalkreuter E."/>
            <person name="Kautsar S.A."/>
            <person name="Yang D."/>
            <person name="Bader C.D."/>
            <person name="Teijaro C.N."/>
            <person name="Fluegel L."/>
            <person name="Davis C.M."/>
            <person name="Simpson J.R."/>
            <person name="Lauterbach L."/>
            <person name="Steele A.D."/>
            <person name="Gui C."/>
            <person name="Meng S."/>
            <person name="Li G."/>
            <person name="Viehrig K."/>
            <person name="Ye F."/>
            <person name="Su P."/>
            <person name="Kiefer A.F."/>
            <person name="Nichols A."/>
            <person name="Cepeda A.J."/>
            <person name="Yan W."/>
            <person name="Fan B."/>
            <person name="Jiang Y."/>
            <person name="Adhikari A."/>
            <person name="Zheng C.-J."/>
            <person name="Schuster L."/>
            <person name="Cowan T.M."/>
            <person name="Smanski M.J."/>
            <person name="Chevrette M.G."/>
            <person name="De Carvalho L.P.S."/>
            <person name="Shen B."/>
        </authorList>
    </citation>
    <scope>NUCLEOTIDE SEQUENCE [LARGE SCALE GENOMIC DNA]</scope>
    <source>
        <strain evidence="2 3">NPDC000087</strain>
    </source>
</reference>
<dbReference type="InterPro" id="IPR037401">
    <property type="entry name" value="SnoaL-like"/>
</dbReference>
<organism evidence="2 3">
    <name type="scientific">Paractinoplanes globisporus</name>
    <dbReference type="NCBI Taxonomy" id="113565"/>
    <lineage>
        <taxon>Bacteria</taxon>
        <taxon>Bacillati</taxon>
        <taxon>Actinomycetota</taxon>
        <taxon>Actinomycetes</taxon>
        <taxon>Micromonosporales</taxon>
        <taxon>Micromonosporaceae</taxon>
        <taxon>Paractinoplanes</taxon>
    </lineage>
</organism>
<keyword evidence="3" id="KW-1185">Reference proteome</keyword>